<comment type="caution">
    <text evidence="5">The sequence shown here is derived from an EMBL/GenBank/DDBJ whole genome shotgun (WGS) entry which is preliminary data.</text>
</comment>
<dbReference type="SUPFAM" id="SSF46785">
    <property type="entry name" value="Winged helix' DNA-binding domain"/>
    <property type="match status" value="1"/>
</dbReference>
<dbReference type="SMART" id="SM00895">
    <property type="entry name" value="FCD"/>
    <property type="match status" value="1"/>
</dbReference>
<organism evidence="5 6">
    <name type="scientific">Pseudonocardia bannensis</name>
    <dbReference type="NCBI Taxonomy" id="630973"/>
    <lineage>
        <taxon>Bacteria</taxon>
        <taxon>Bacillati</taxon>
        <taxon>Actinomycetota</taxon>
        <taxon>Actinomycetes</taxon>
        <taxon>Pseudonocardiales</taxon>
        <taxon>Pseudonocardiaceae</taxon>
        <taxon>Pseudonocardia</taxon>
    </lineage>
</organism>
<sequence length="248" mass="26773">MTGTTRGGIEPVRRLKVADSVAEQLELMITRGDYAPGDKLPPERVLAEQFAVGRSSMREAIRVVEANGLLRTDHGVGVFVVSNTRRAPDLSELLVLDEFTVPELFEVRITLERDAAGLAAQRITPDEAAELQGIIAAMADPGLSDAAFVGLDADLHRAIARVTKNRLLIKLYSTIEPLFVDYSHQVVGLPGRRDGAHSGHCAIVEAVVGRRVRDARTAAVRHIRDVERDIVAHLEHSAPAGRSAASGS</sequence>
<dbReference type="Gene3D" id="1.10.10.10">
    <property type="entry name" value="Winged helix-like DNA-binding domain superfamily/Winged helix DNA-binding domain"/>
    <property type="match status" value="1"/>
</dbReference>
<keyword evidence="2" id="KW-0238">DNA-binding</keyword>
<protein>
    <submittedName>
        <fullName evidence="5">FadR family transcriptional regulator</fullName>
    </submittedName>
</protein>
<dbReference type="AlphaFoldDB" id="A0A848DLG5"/>
<evidence type="ECO:0000259" key="4">
    <source>
        <dbReference type="PROSITE" id="PS50949"/>
    </source>
</evidence>
<accession>A0A848DLG5</accession>
<gene>
    <name evidence="5" type="ORF">HF519_17225</name>
</gene>
<dbReference type="SUPFAM" id="SSF48008">
    <property type="entry name" value="GntR ligand-binding domain-like"/>
    <property type="match status" value="1"/>
</dbReference>
<dbReference type="PANTHER" id="PTHR43537:SF5">
    <property type="entry name" value="UXU OPERON TRANSCRIPTIONAL REGULATOR"/>
    <property type="match status" value="1"/>
</dbReference>
<evidence type="ECO:0000313" key="5">
    <source>
        <dbReference type="EMBL" id="NMH93281.1"/>
    </source>
</evidence>
<evidence type="ECO:0000256" key="3">
    <source>
        <dbReference type="ARBA" id="ARBA00023163"/>
    </source>
</evidence>
<evidence type="ECO:0000256" key="2">
    <source>
        <dbReference type="ARBA" id="ARBA00023125"/>
    </source>
</evidence>
<dbReference type="PROSITE" id="PS50949">
    <property type="entry name" value="HTH_GNTR"/>
    <property type="match status" value="1"/>
</dbReference>
<evidence type="ECO:0000256" key="1">
    <source>
        <dbReference type="ARBA" id="ARBA00023015"/>
    </source>
</evidence>
<dbReference type="GO" id="GO:0003677">
    <property type="term" value="F:DNA binding"/>
    <property type="evidence" value="ECO:0007669"/>
    <property type="project" value="UniProtKB-KW"/>
</dbReference>
<dbReference type="InterPro" id="IPR011711">
    <property type="entry name" value="GntR_C"/>
</dbReference>
<keyword evidence="6" id="KW-1185">Reference proteome</keyword>
<dbReference type="InterPro" id="IPR036390">
    <property type="entry name" value="WH_DNA-bd_sf"/>
</dbReference>
<dbReference type="Pfam" id="PF07729">
    <property type="entry name" value="FCD"/>
    <property type="match status" value="1"/>
</dbReference>
<feature type="domain" description="HTH gntR-type" evidence="4">
    <location>
        <begin position="15"/>
        <end position="83"/>
    </location>
</feature>
<reference evidence="5 6" key="1">
    <citation type="submission" date="2020-04" db="EMBL/GenBank/DDBJ databases">
        <authorList>
            <person name="Klaysubun C."/>
            <person name="Duangmal K."/>
            <person name="Lipun K."/>
        </authorList>
    </citation>
    <scope>NUCLEOTIDE SEQUENCE [LARGE SCALE GENOMIC DNA]</scope>
    <source>
        <strain evidence="5 6">DSM 45300</strain>
    </source>
</reference>
<keyword evidence="1" id="KW-0805">Transcription regulation</keyword>
<evidence type="ECO:0000313" key="6">
    <source>
        <dbReference type="Proteomes" id="UP000586918"/>
    </source>
</evidence>
<dbReference type="PANTHER" id="PTHR43537">
    <property type="entry name" value="TRANSCRIPTIONAL REGULATOR, GNTR FAMILY"/>
    <property type="match status" value="1"/>
</dbReference>
<dbReference type="PRINTS" id="PR00035">
    <property type="entry name" value="HTHGNTR"/>
</dbReference>
<dbReference type="GO" id="GO:0003700">
    <property type="term" value="F:DNA-binding transcription factor activity"/>
    <property type="evidence" value="ECO:0007669"/>
    <property type="project" value="InterPro"/>
</dbReference>
<dbReference type="InterPro" id="IPR000524">
    <property type="entry name" value="Tscrpt_reg_HTH_GntR"/>
</dbReference>
<dbReference type="InterPro" id="IPR008920">
    <property type="entry name" value="TF_FadR/GntR_C"/>
</dbReference>
<dbReference type="CDD" id="cd07377">
    <property type="entry name" value="WHTH_GntR"/>
    <property type="match status" value="1"/>
</dbReference>
<dbReference type="Pfam" id="PF00392">
    <property type="entry name" value="GntR"/>
    <property type="match status" value="1"/>
</dbReference>
<dbReference type="RefSeq" id="WP_169413983.1">
    <property type="nucleotide sequence ID" value="NZ_JAAXKZ010000063.1"/>
</dbReference>
<dbReference type="EMBL" id="JAAXKZ010000063">
    <property type="protein sequence ID" value="NMH93281.1"/>
    <property type="molecule type" value="Genomic_DNA"/>
</dbReference>
<name>A0A848DLG5_9PSEU</name>
<dbReference type="Proteomes" id="UP000586918">
    <property type="component" value="Unassembled WGS sequence"/>
</dbReference>
<dbReference type="InterPro" id="IPR036388">
    <property type="entry name" value="WH-like_DNA-bd_sf"/>
</dbReference>
<proteinExistence type="predicted"/>
<dbReference type="SMART" id="SM00345">
    <property type="entry name" value="HTH_GNTR"/>
    <property type="match status" value="1"/>
</dbReference>
<keyword evidence="3" id="KW-0804">Transcription</keyword>
<dbReference type="Gene3D" id="1.20.120.530">
    <property type="entry name" value="GntR ligand-binding domain-like"/>
    <property type="match status" value="1"/>
</dbReference>